<dbReference type="Proteomes" id="UP000320672">
    <property type="component" value="Chromosome"/>
</dbReference>
<dbReference type="GO" id="GO:0016780">
    <property type="term" value="F:phosphotransferase activity, for other substituted phosphate groups"/>
    <property type="evidence" value="ECO:0007669"/>
    <property type="project" value="TreeGrafter"/>
</dbReference>
<accession>A0A517MMK2</accession>
<reference evidence="4 5" key="1">
    <citation type="submission" date="2019-02" db="EMBL/GenBank/DDBJ databases">
        <title>Deep-cultivation of Planctomycetes and their phenomic and genomic characterization uncovers novel biology.</title>
        <authorList>
            <person name="Wiegand S."/>
            <person name="Jogler M."/>
            <person name="Boedeker C."/>
            <person name="Pinto D."/>
            <person name="Vollmers J."/>
            <person name="Rivas-Marin E."/>
            <person name="Kohn T."/>
            <person name="Peeters S.H."/>
            <person name="Heuer A."/>
            <person name="Rast P."/>
            <person name="Oberbeckmann S."/>
            <person name="Bunk B."/>
            <person name="Jeske O."/>
            <person name="Meyerdierks A."/>
            <person name="Storesund J.E."/>
            <person name="Kallscheuer N."/>
            <person name="Luecker S."/>
            <person name="Lage O.M."/>
            <person name="Pohl T."/>
            <person name="Merkel B.J."/>
            <person name="Hornburger P."/>
            <person name="Mueller R.-W."/>
            <person name="Bruemmer F."/>
            <person name="Labrenz M."/>
            <person name="Spormann A.M."/>
            <person name="Op den Camp H."/>
            <person name="Overmann J."/>
            <person name="Amann R."/>
            <person name="Jetten M.S.M."/>
            <person name="Mascher T."/>
            <person name="Medema M.H."/>
            <person name="Devos D.P."/>
            <person name="Kaster A.-K."/>
            <person name="Ovreas L."/>
            <person name="Rohde M."/>
            <person name="Galperin M.Y."/>
            <person name="Jogler C."/>
        </authorList>
    </citation>
    <scope>NUCLEOTIDE SEQUENCE [LARGE SCALE GENOMIC DNA]</scope>
    <source>
        <strain evidence="4 5">FF011L</strain>
    </source>
</reference>
<dbReference type="PANTHER" id="PTHR30576:SF10">
    <property type="entry name" value="SLL5057 PROTEIN"/>
    <property type="match status" value="1"/>
</dbReference>
<dbReference type="OrthoDB" id="9766874at2"/>
<dbReference type="PANTHER" id="PTHR30576">
    <property type="entry name" value="COLANIC BIOSYNTHESIS UDP-GLUCOSE LIPID CARRIER TRANSFERASE"/>
    <property type="match status" value="1"/>
</dbReference>
<evidence type="ECO:0000259" key="3">
    <source>
        <dbReference type="Pfam" id="PF02397"/>
    </source>
</evidence>
<sequence length="246" mass="27553">MSTDAATIELGTLEIASYDRDSESSYSEGRCSLDEFSIDCAALQSRTYRLTKRVVDVVGALCGLVVLGPFMLAAMVAVWFEDGGPVIFRQKRVGLNGDEFTILKVRTMVKNAESRLAEVAALNHHDDQRTLKVKNDPRMLRCGRLLRKYSVDEFPQLINVLRGDMTIVGPRPPLPREVDLYDAEDHVRLMVKPGLTCYWQIMGRGEIPFKQMVSLDRRYIEDASSLTDLIVITKTFPALLKGSGAH</sequence>
<evidence type="ECO:0000256" key="2">
    <source>
        <dbReference type="SAM" id="Phobius"/>
    </source>
</evidence>
<feature type="transmembrane region" description="Helical" evidence="2">
    <location>
        <begin position="54"/>
        <end position="80"/>
    </location>
</feature>
<dbReference type="AlphaFoldDB" id="A0A517MMK2"/>
<name>A0A517MMK2_9BACT</name>
<organism evidence="4 5">
    <name type="scientific">Roseimaritima multifibrata</name>
    <dbReference type="NCBI Taxonomy" id="1930274"/>
    <lineage>
        <taxon>Bacteria</taxon>
        <taxon>Pseudomonadati</taxon>
        <taxon>Planctomycetota</taxon>
        <taxon>Planctomycetia</taxon>
        <taxon>Pirellulales</taxon>
        <taxon>Pirellulaceae</taxon>
        <taxon>Roseimaritima</taxon>
    </lineage>
</organism>
<keyword evidence="4" id="KW-0808">Transferase</keyword>
<feature type="domain" description="Bacterial sugar transferase" evidence="3">
    <location>
        <begin position="52"/>
        <end position="240"/>
    </location>
</feature>
<dbReference type="EMBL" id="CP036262">
    <property type="protein sequence ID" value="QDS96113.1"/>
    <property type="molecule type" value="Genomic_DNA"/>
</dbReference>
<keyword evidence="5" id="KW-1185">Reference proteome</keyword>
<keyword evidence="2" id="KW-0472">Membrane</keyword>
<gene>
    <name evidence="4" type="primary">epsL_2</name>
    <name evidence="4" type="ORF">FF011L_49200</name>
</gene>
<proteinExistence type="inferred from homology"/>
<comment type="similarity">
    <text evidence="1">Belongs to the bacterial sugar transferase family.</text>
</comment>
<dbReference type="KEGG" id="rml:FF011L_49200"/>
<evidence type="ECO:0000256" key="1">
    <source>
        <dbReference type="ARBA" id="ARBA00006464"/>
    </source>
</evidence>
<keyword evidence="2" id="KW-0812">Transmembrane</keyword>
<keyword evidence="2" id="KW-1133">Transmembrane helix</keyword>
<dbReference type="InterPro" id="IPR003362">
    <property type="entry name" value="Bact_transf"/>
</dbReference>
<dbReference type="Pfam" id="PF02397">
    <property type="entry name" value="Bac_transf"/>
    <property type="match status" value="1"/>
</dbReference>
<evidence type="ECO:0000313" key="5">
    <source>
        <dbReference type="Proteomes" id="UP000320672"/>
    </source>
</evidence>
<dbReference type="EC" id="2.-.-.-" evidence="4"/>
<protein>
    <submittedName>
        <fullName evidence="4">Putative sugar transferase EpsL</fullName>
        <ecNumber evidence="4">2.-.-.-</ecNumber>
    </submittedName>
</protein>
<dbReference type="RefSeq" id="WP_145354301.1">
    <property type="nucleotide sequence ID" value="NZ_CP036262.1"/>
</dbReference>
<evidence type="ECO:0000313" key="4">
    <source>
        <dbReference type="EMBL" id="QDS96113.1"/>
    </source>
</evidence>